<dbReference type="RefSeq" id="WP_086273201.1">
    <property type="nucleotide sequence ID" value="NZ_NGKU01000001.1"/>
</dbReference>
<keyword evidence="1" id="KW-0472">Membrane</keyword>
<sequence length="238" mass="26024">MQKQMSNSTKQAATVVVHESLPVGILLAMAGGFLDAYTYLFHGEVFASMQSGNVILLGINLSTGNFSQAMHYLPPITLFLFGIVVTNYLQHHFPTGGWIVWQNAALIFEAIGIFILGCFAQRLPNVTVDAGLSFFAAIQYAAYRKLAGMPYATTMTTGNLRSLADYLYLRLFKKDTTVTPKIISIALIIGGFFVGAVLSSLLGTILFHHTIWLVSVILVAVLAITISSQNSKKFDKMF</sequence>
<dbReference type="STRING" id="1834191.A5886_000147"/>
<reference evidence="2 3" key="1">
    <citation type="submission" date="2017-05" db="EMBL/GenBank/DDBJ databases">
        <title>The Genome Sequence of Enterococcus sp. 8G7_MSG3316.</title>
        <authorList>
            <consortium name="The Broad Institute Genomics Platform"/>
            <consortium name="The Broad Institute Genomic Center for Infectious Diseases"/>
            <person name="Earl A."/>
            <person name="Manson A."/>
            <person name="Schwartman J."/>
            <person name="Gilmore M."/>
            <person name="Abouelleil A."/>
            <person name="Cao P."/>
            <person name="Chapman S."/>
            <person name="Cusick C."/>
            <person name="Shea T."/>
            <person name="Young S."/>
            <person name="Neafsey D."/>
            <person name="Nusbaum C."/>
            <person name="Birren B."/>
        </authorList>
    </citation>
    <scope>NUCLEOTIDE SEQUENCE [LARGE SCALE GENOMIC DNA]</scope>
    <source>
        <strain evidence="2 3">8G7_MSG3316</strain>
    </source>
</reference>
<keyword evidence="3" id="KW-1185">Reference proteome</keyword>
<feature type="transmembrane region" description="Helical" evidence="1">
    <location>
        <begin position="211"/>
        <end position="228"/>
    </location>
</feature>
<organism evidence="2 3">
    <name type="scientific">Candidatus Enterococcus testudinis</name>
    <dbReference type="NCBI Taxonomy" id="1834191"/>
    <lineage>
        <taxon>Bacteria</taxon>
        <taxon>Bacillati</taxon>
        <taxon>Bacillota</taxon>
        <taxon>Bacilli</taxon>
        <taxon>Lactobacillales</taxon>
        <taxon>Enterococcaceae</taxon>
        <taxon>Enterococcus</taxon>
    </lineage>
</organism>
<name>A0A242A3C1_9ENTE</name>
<dbReference type="Proteomes" id="UP000195043">
    <property type="component" value="Unassembled WGS sequence"/>
</dbReference>
<feature type="transmembrane region" description="Helical" evidence="1">
    <location>
        <begin position="12"/>
        <end position="33"/>
    </location>
</feature>
<feature type="transmembrane region" description="Helical" evidence="1">
    <location>
        <begin position="71"/>
        <end position="89"/>
    </location>
</feature>
<comment type="caution">
    <text evidence="2">The sequence shown here is derived from an EMBL/GenBank/DDBJ whole genome shotgun (WGS) entry which is preliminary data.</text>
</comment>
<keyword evidence="1" id="KW-1133">Transmembrane helix</keyword>
<protein>
    <recommendedName>
        <fullName evidence="4">DUF1275 domain-containing protein</fullName>
    </recommendedName>
</protein>
<dbReference type="OrthoDB" id="7057004at2"/>
<evidence type="ECO:0008006" key="4">
    <source>
        <dbReference type="Google" id="ProtNLM"/>
    </source>
</evidence>
<dbReference type="InterPro" id="IPR010699">
    <property type="entry name" value="DUF1275"/>
</dbReference>
<dbReference type="EMBL" id="NGKU01000001">
    <property type="protein sequence ID" value="OTN75103.1"/>
    <property type="molecule type" value="Genomic_DNA"/>
</dbReference>
<dbReference type="PANTHER" id="PTHR37314:SF4">
    <property type="entry name" value="UPF0700 TRANSMEMBRANE PROTEIN YOAK"/>
    <property type="match status" value="1"/>
</dbReference>
<gene>
    <name evidence="2" type="ORF">A5886_000147</name>
</gene>
<feature type="transmembrane region" description="Helical" evidence="1">
    <location>
        <begin position="39"/>
        <end position="59"/>
    </location>
</feature>
<dbReference type="AlphaFoldDB" id="A0A242A3C1"/>
<feature type="transmembrane region" description="Helical" evidence="1">
    <location>
        <begin position="101"/>
        <end position="120"/>
    </location>
</feature>
<dbReference type="Pfam" id="PF06912">
    <property type="entry name" value="DUF1275"/>
    <property type="match status" value="1"/>
</dbReference>
<dbReference type="PANTHER" id="PTHR37314">
    <property type="entry name" value="SLR0142 PROTEIN"/>
    <property type="match status" value="1"/>
</dbReference>
<evidence type="ECO:0000313" key="3">
    <source>
        <dbReference type="Proteomes" id="UP000195043"/>
    </source>
</evidence>
<feature type="transmembrane region" description="Helical" evidence="1">
    <location>
        <begin position="182"/>
        <end position="205"/>
    </location>
</feature>
<accession>A0A242A3C1</accession>
<keyword evidence="1" id="KW-0812">Transmembrane</keyword>
<evidence type="ECO:0000313" key="2">
    <source>
        <dbReference type="EMBL" id="OTN75103.1"/>
    </source>
</evidence>
<evidence type="ECO:0000256" key="1">
    <source>
        <dbReference type="SAM" id="Phobius"/>
    </source>
</evidence>
<proteinExistence type="predicted"/>